<dbReference type="OrthoDB" id="102994at2"/>
<dbReference type="InterPro" id="IPR013762">
    <property type="entry name" value="Integrase-like_cat_sf"/>
</dbReference>
<dbReference type="GO" id="GO:0006310">
    <property type="term" value="P:DNA recombination"/>
    <property type="evidence" value="ECO:0007669"/>
    <property type="project" value="UniProtKB-KW"/>
</dbReference>
<protein>
    <submittedName>
        <fullName evidence="5">Integrase</fullName>
    </submittedName>
</protein>
<dbReference type="RefSeq" id="WP_112926659.1">
    <property type="nucleotide sequence ID" value="NZ_CP029556.1"/>
</dbReference>
<reference evidence="6" key="1">
    <citation type="submission" date="2018-05" db="EMBL/GenBank/DDBJ databases">
        <title>Luteimonas pekinense sp. nov., isolated from human Meibomian gland secretions, Beijing, China.</title>
        <authorList>
            <person name="Wen T."/>
            <person name="Bai H."/>
            <person name="Lv H."/>
        </authorList>
    </citation>
    <scope>NUCLEOTIDE SEQUENCE [LARGE SCALE GENOMIC DNA]</scope>
    <source>
        <strain evidence="6">83-4</strain>
    </source>
</reference>
<evidence type="ECO:0000256" key="1">
    <source>
        <dbReference type="ARBA" id="ARBA00022908"/>
    </source>
</evidence>
<dbReference type="GO" id="GO:0003677">
    <property type="term" value="F:DNA binding"/>
    <property type="evidence" value="ECO:0007669"/>
    <property type="project" value="UniProtKB-KW"/>
</dbReference>
<dbReference type="PANTHER" id="PTHR30349:SF88">
    <property type="entry name" value="BLL1584 PROTEIN"/>
    <property type="match status" value="1"/>
</dbReference>
<evidence type="ECO:0000259" key="4">
    <source>
        <dbReference type="PROSITE" id="PS51898"/>
    </source>
</evidence>
<proteinExistence type="predicted"/>
<evidence type="ECO:0000313" key="5">
    <source>
        <dbReference type="EMBL" id="AXA84446.1"/>
    </source>
</evidence>
<feature type="domain" description="Tyr recombinase" evidence="4">
    <location>
        <begin position="207"/>
        <end position="380"/>
    </location>
</feature>
<dbReference type="InterPro" id="IPR010998">
    <property type="entry name" value="Integrase_recombinase_N"/>
</dbReference>
<dbReference type="Gene3D" id="1.10.443.10">
    <property type="entry name" value="Intergrase catalytic core"/>
    <property type="match status" value="1"/>
</dbReference>
<dbReference type="SUPFAM" id="SSF56349">
    <property type="entry name" value="DNA breaking-rejoining enzymes"/>
    <property type="match status" value="1"/>
</dbReference>
<dbReference type="Gene3D" id="1.10.150.130">
    <property type="match status" value="1"/>
</dbReference>
<dbReference type="InterPro" id="IPR002104">
    <property type="entry name" value="Integrase_catalytic"/>
</dbReference>
<keyword evidence="2" id="KW-0238">DNA-binding</keyword>
<dbReference type="InterPro" id="IPR050090">
    <property type="entry name" value="Tyrosine_recombinase_XerCD"/>
</dbReference>
<accession>A0A344J5Y6</accession>
<dbReference type="PROSITE" id="PS51898">
    <property type="entry name" value="TYR_RECOMBINASE"/>
    <property type="match status" value="1"/>
</dbReference>
<name>A0A344J5Y6_9GAMM</name>
<dbReference type="AlphaFoldDB" id="A0A344J5Y6"/>
<sequence>MADLSTVRNRDRLQPQREPYWHKLATGQFLGFRPSKIGKGGTWIARYYDPDTGRKPLRALGDFGHLTDSERFSAASQQARDWFRHLSHGGSEEDLTVKQACEKYAASNADAAKRFPRYVYDDPIASIKLQKLREHHVREWRRRLEKLPAVVSRTKDDKTTTRQRSAATINRDMVALRAALNAAFRRGEVTTTLAWQQAMKPAEARGRRHLYLDKSQRRALLDALGEDPVAAAFCRGLCLLPIRPGALAALRVGDLDQRAKTLLIEHDKANADRRILLPDATAELLGSMAGKRKANAPLFDRGSGRAWDKDAWKGPIKKAAKTANLSPETTAYTLRHSTITDLVTEGLDLLTVAQISGTSVRMIERHYGHLRNDRAAAALAGLAL</sequence>
<dbReference type="PANTHER" id="PTHR30349">
    <property type="entry name" value="PHAGE INTEGRASE-RELATED"/>
    <property type="match status" value="1"/>
</dbReference>
<keyword evidence="1" id="KW-0229">DNA integration</keyword>
<organism evidence="5 6">
    <name type="scientific">Solilutibacter oculi</name>
    <dbReference type="NCBI Taxonomy" id="2698682"/>
    <lineage>
        <taxon>Bacteria</taxon>
        <taxon>Pseudomonadati</taxon>
        <taxon>Pseudomonadota</taxon>
        <taxon>Gammaproteobacteria</taxon>
        <taxon>Lysobacterales</taxon>
        <taxon>Lysobacteraceae</taxon>
        <taxon>Solilutibacter</taxon>
    </lineage>
</organism>
<dbReference type="EMBL" id="CP029556">
    <property type="protein sequence ID" value="AXA84446.1"/>
    <property type="molecule type" value="Genomic_DNA"/>
</dbReference>
<gene>
    <name evidence="5" type="ORF">DCD74_06870</name>
</gene>
<dbReference type="Pfam" id="PF00589">
    <property type="entry name" value="Phage_integrase"/>
    <property type="match status" value="1"/>
</dbReference>
<dbReference type="GO" id="GO:0015074">
    <property type="term" value="P:DNA integration"/>
    <property type="evidence" value="ECO:0007669"/>
    <property type="project" value="UniProtKB-KW"/>
</dbReference>
<dbReference type="KEGG" id="lue:DCD74_06870"/>
<keyword evidence="3" id="KW-0233">DNA recombination</keyword>
<dbReference type="InterPro" id="IPR011010">
    <property type="entry name" value="DNA_brk_join_enz"/>
</dbReference>
<dbReference type="Proteomes" id="UP000251842">
    <property type="component" value="Chromosome"/>
</dbReference>
<evidence type="ECO:0000256" key="3">
    <source>
        <dbReference type="ARBA" id="ARBA00023172"/>
    </source>
</evidence>
<keyword evidence="6" id="KW-1185">Reference proteome</keyword>
<evidence type="ECO:0000256" key="2">
    <source>
        <dbReference type="ARBA" id="ARBA00023125"/>
    </source>
</evidence>
<evidence type="ECO:0000313" key="6">
    <source>
        <dbReference type="Proteomes" id="UP000251842"/>
    </source>
</evidence>